<accession>A0A8X6PRG9</accession>
<dbReference type="Gene3D" id="2.60.210.10">
    <property type="entry name" value="Apoptosis, Tumor Necrosis Factor Receptor Associated Protein 2, Chain A"/>
    <property type="match status" value="1"/>
</dbReference>
<dbReference type="InterPro" id="IPR008974">
    <property type="entry name" value="TRAF-like"/>
</dbReference>
<gene>
    <name evidence="1" type="primary">spop-b_51</name>
    <name evidence="1" type="ORF">NPIL_541161</name>
</gene>
<dbReference type="SUPFAM" id="SSF49599">
    <property type="entry name" value="TRAF domain-like"/>
    <property type="match status" value="1"/>
</dbReference>
<dbReference type="AlphaFoldDB" id="A0A8X6PRG9"/>
<dbReference type="Proteomes" id="UP000887013">
    <property type="component" value="Unassembled WGS sequence"/>
</dbReference>
<comment type="caution">
    <text evidence="1">The sequence shown here is derived from an EMBL/GenBank/DDBJ whole genome shotgun (WGS) entry which is preliminary data.</text>
</comment>
<dbReference type="OrthoDB" id="6424943at2759"/>
<protein>
    <submittedName>
        <fullName evidence="1">Speckle-type POZ protein B</fullName>
    </submittedName>
</protein>
<proteinExistence type="predicted"/>
<name>A0A8X6PRG9_NEPPI</name>
<evidence type="ECO:0000313" key="2">
    <source>
        <dbReference type="Proteomes" id="UP000887013"/>
    </source>
</evidence>
<evidence type="ECO:0000313" key="1">
    <source>
        <dbReference type="EMBL" id="GFT84809.1"/>
    </source>
</evidence>
<organism evidence="1 2">
    <name type="scientific">Nephila pilipes</name>
    <name type="common">Giant wood spider</name>
    <name type="synonym">Nephila maculata</name>
    <dbReference type="NCBI Taxonomy" id="299642"/>
    <lineage>
        <taxon>Eukaryota</taxon>
        <taxon>Metazoa</taxon>
        <taxon>Ecdysozoa</taxon>
        <taxon>Arthropoda</taxon>
        <taxon>Chelicerata</taxon>
        <taxon>Arachnida</taxon>
        <taxon>Araneae</taxon>
        <taxon>Araneomorphae</taxon>
        <taxon>Entelegynae</taxon>
        <taxon>Araneoidea</taxon>
        <taxon>Nephilidae</taxon>
        <taxon>Nephila</taxon>
    </lineage>
</organism>
<keyword evidence="2" id="KW-1185">Reference proteome</keyword>
<dbReference type="EMBL" id="BMAW01119479">
    <property type="protein sequence ID" value="GFT84809.1"/>
    <property type="molecule type" value="Genomic_DNA"/>
</dbReference>
<sequence>MASSSEGVENCFSVTWKIESFRHYWQHRSFIASPIFIARTLKKEELQLKLHLKKKADWDYVSVCLLKLEENEEQEEISLNYELSLFSANGLLLKMLDINWKTLQSNDRSKSDCLLPHKKALGNKKNSYPPLETITVYCRIYGIKGTVIESELCFLQTEINMRHASFVGIVKNFSTLQPLTREEIRIKMNVDESPVISTNCFVDESGQIFIDVFPLPKKQSNFSTCEISVIDNAENEIKSGPDGIWFEQLKIDNVCRIKLFLTKNELMDKKSVYLKENDLFLKFKLSFTDDIKHSSSKSPC</sequence>
<reference evidence="1" key="1">
    <citation type="submission" date="2020-08" db="EMBL/GenBank/DDBJ databases">
        <title>Multicomponent nature underlies the extraordinary mechanical properties of spider dragline silk.</title>
        <authorList>
            <person name="Kono N."/>
            <person name="Nakamura H."/>
            <person name="Mori M."/>
            <person name="Yoshida Y."/>
            <person name="Ohtoshi R."/>
            <person name="Malay A.D."/>
            <person name="Moran D.A.P."/>
            <person name="Tomita M."/>
            <person name="Numata K."/>
            <person name="Arakawa K."/>
        </authorList>
    </citation>
    <scope>NUCLEOTIDE SEQUENCE</scope>
</reference>